<dbReference type="PANTHER" id="PTHR14614">
    <property type="entry name" value="HEPATOCELLULAR CARCINOMA-ASSOCIATED ANTIGEN"/>
    <property type="match status" value="1"/>
</dbReference>
<protein>
    <recommendedName>
        <fullName evidence="4">Calmodulin-lysine N-methyltransferase</fullName>
    </recommendedName>
</protein>
<evidence type="ECO:0000313" key="2">
    <source>
        <dbReference type="EMBL" id="CAE8588944.1"/>
    </source>
</evidence>
<keyword evidence="3" id="KW-1185">Reference proteome</keyword>
<evidence type="ECO:0000313" key="3">
    <source>
        <dbReference type="Proteomes" id="UP000654075"/>
    </source>
</evidence>
<feature type="compositionally biased region" description="Basic and acidic residues" evidence="1">
    <location>
        <begin position="279"/>
        <end position="288"/>
    </location>
</feature>
<accession>A0A813DRS2</accession>
<dbReference type="OrthoDB" id="46564at2759"/>
<dbReference type="EMBL" id="CAJNNV010003399">
    <property type="protein sequence ID" value="CAE8588944.1"/>
    <property type="molecule type" value="Genomic_DNA"/>
</dbReference>
<feature type="region of interest" description="Disordered" evidence="1">
    <location>
        <begin position="276"/>
        <end position="298"/>
    </location>
</feature>
<proteinExistence type="predicted"/>
<dbReference type="Proteomes" id="UP000654075">
    <property type="component" value="Unassembled WGS sequence"/>
</dbReference>
<reference evidence="2" key="1">
    <citation type="submission" date="2021-02" db="EMBL/GenBank/DDBJ databases">
        <authorList>
            <person name="Dougan E. K."/>
            <person name="Rhodes N."/>
            <person name="Thang M."/>
            <person name="Chan C."/>
        </authorList>
    </citation>
    <scope>NUCLEOTIDE SEQUENCE</scope>
</reference>
<dbReference type="SUPFAM" id="SSF53335">
    <property type="entry name" value="S-adenosyl-L-methionine-dependent methyltransferases"/>
    <property type="match status" value="1"/>
</dbReference>
<feature type="region of interest" description="Disordered" evidence="1">
    <location>
        <begin position="223"/>
        <end position="254"/>
    </location>
</feature>
<name>A0A813DRS2_POLGL</name>
<dbReference type="Gene3D" id="3.40.50.150">
    <property type="entry name" value="Vaccinia Virus protein VP39"/>
    <property type="match status" value="1"/>
</dbReference>
<dbReference type="Pfam" id="PF10294">
    <property type="entry name" value="Methyltransf_16"/>
    <property type="match status" value="1"/>
</dbReference>
<dbReference type="AlphaFoldDB" id="A0A813DRS2"/>
<evidence type="ECO:0000256" key="1">
    <source>
        <dbReference type="SAM" id="MobiDB-lite"/>
    </source>
</evidence>
<comment type="caution">
    <text evidence="2">The sequence shown here is derived from an EMBL/GenBank/DDBJ whole genome shotgun (WGS) entry which is preliminary data.</text>
</comment>
<dbReference type="InterPro" id="IPR019410">
    <property type="entry name" value="Methyltransf_16"/>
</dbReference>
<dbReference type="InterPro" id="IPR029063">
    <property type="entry name" value="SAM-dependent_MTases_sf"/>
</dbReference>
<organism evidence="2 3">
    <name type="scientific">Polarella glacialis</name>
    <name type="common">Dinoflagellate</name>
    <dbReference type="NCBI Taxonomy" id="89957"/>
    <lineage>
        <taxon>Eukaryota</taxon>
        <taxon>Sar</taxon>
        <taxon>Alveolata</taxon>
        <taxon>Dinophyceae</taxon>
        <taxon>Suessiales</taxon>
        <taxon>Suessiaceae</taxon>
        <taxon>Polarella</taxon>
    </lineage>
</organism>
<evidence type="ECO:0008006" key="4">
    <source>
        <dbReference type="Google" id="ProtNLM"/>
    </source>
</evidence>
<sequence>MAKRPRVQPRAFLQGEVLWGSGFVLASWLAESGLACSQRVLELGSGLGIGGLSAAALGASEVLLTDRPGPVLEALRMNLDLNLKAWALLREDSPIDTHLRPPEHSEAAGVLVSGRSGETKQQCLQIPSVSAVALDWGAHTHCEELGQHLKSLGIFDVVVGSDLIYDQAAPGRLLSTLQCVLAPGGCFACVDPGRLEDSDGSASCHSVRQSLRRGAARLALCRGAPGPPDSEQGSCHGGWGGAFASTEAPEHRSLPRAASHLSGRFRREVAPPGCSRCTLHSDDADQADRGIAQRRGQK</sequence>
<gene>
    <name evidence="2" type="ORF">PGLA1383_LOCUS7724</name>
</gene>